<sequence>MNSPIDSSQSTSQEFEEEPQMPEMSRDTRIPWGTLLRKIQRKGPRKGHWPNRKPRSSSSQDLPTSIDSLLIYPWHFCTFLELVTSDE</sequence>
<gene>
    <name evidence="2" type="ORF">GHT09_004220</name>
    <name evidence="3" type="ORF">MONAX_5E047075</name>
</gene>
<evidence type="ECO:0000313" key="4">
    <source>
        <dbReference type="Proteomes" id="UP000335636"/>
    </source>
</evidence>
<evidence type="ECO:0000313" key="2">
    <source>
        <dbReference type="EMBL" id="KAF7484432.1"/>
    </source>
</evidence>
<feature type="region of interest" description="Disordered" evidence="1">
    <location>
        <begin position="1"/>
        <end position="63"/>
    </location>
</feature>
<proteinExistence type="predicted"/>
<protein>
    <submittedName>
        <fullName evidence="3">Uncharacterized protein</fullName>
    </submittedName>
</protein>
<organism evidence="3 4">
    <name type="scientific">Marmota monax</name>
    <name type="common">Woodchuck</name>
    <dbReference type="NCBI Taxonomy" id="9995"/>
    <lineage>
        <taxon>Eukaryota</taxon>
        <taxon>Metazoa</taxon>
        <taxon>Chordata</taxon>
        <taxon>Craniata</taxon>
        <taxon>Vertebrata</taxon>
        <taxon>Euteleostomi</taxon>
        <taxon>Mammalia</taxon>
        <taxon>Eutheria</taxon>
        <taxon>Euarchontoglires</taxon>
        <taxon>Glires</taxon>
        <taxon>Rodentia</taxon>
        <taxon>Sciuromorpha</taxon>
        <taxon>Sciuridae</taxon>
        <taxon>Xerinae</taxon>
        <taxon>Marmotini</taxon>
        <taxon>Marmota</taxon>
    </lineage>
</organism>
<keyword evidence="4" id="KW-1185">Reference proteome</keyword>
<feature type="compositionally biased region" description="Basic residues" evidence="1">
    <location>
        <begin position="38"/>
        <end position="55"/>
    </location>
</feature>
<reference evidence="3 4" key="1">
    <citation type="submission" date="2019-04" db="EMBL/GenBank/DDBJ databases">
        <authorList>
            <person name="Alioto T."/>
            <person name="Alioto T."/>
        </authorList>
    </citation>
    <scope>NUCLEOTIDE SEQUENCE [LARGE SCALE GENOMIC DNA]</scope>
</reference>
<reference evidence="2" key="2">
    <citation type="submission" date="2020-08" db="EMBL/GenBank/DDBJ databases">
        <authorList>
            <person name="Shumante A."/>
            <person name="Zimin A.V."/>
            <person name="Puiu D."/>
            <person name="Salzberg S.L."/>
        </authorList>
    </citation>
    <scope>NUCLEOTIDE SEQUENCE</scope>
    <source>
        <strain evidence="2">WC2-LM</strain>
        <tissue evidence="2">Liver</tissue>
    </source>
</reference>
<accession>A0A5E4B6P1</accession>
<evidence type="ECO:0000313" key="3">
    <source>
        <dbReference type="EMBL" id="VTJ65374.1"/>
    </source>
</evidence>
<dbReference type="EMBL" id="CABDUW010000305">
    <property type="protein sequence ID" value="VTJ65374.1"/>
    <property type="molecule type" value="Genomic_DNA"/>
</dbReference>
<dbReference type="Proteomes" id="UP000335636">
    <property type="component" value="Unassembled WGS sequence"/>
</dbReference>
<dbReference type="EMBL" id="WJEC01000272">
    <property type="protein sequence ID" value="KAF7484432.1"/>
    <property type="molecule type" value="Genomic_DNA"/>
</dbReference>
<name>A0A5E4B6P1_MARMO</name>
<dbReference type="Proteomes" id="UP000662637">
    <property type="component" value="Unassembled WGS sequence"/>
</dbReference>
<dbReference type="AlphaFoldDB" id="A0A5E4B6P1"/>
<evidence type="ECO:0000256" key="1">
    <source>
        <dbReference type="SAM" id="MobiDB-lite"/>
    </source>
</evidence>